<comment type="caution">
    <text evidence="4">The sequence shown here is derived from an EMBL/GenBank/DDBJ whole genome shotgun (WGS) entry which is preliminary data.</text>
</comment>
<evidence type="ECO:0000259" key="2">
    <source>
        <dbReference type="Pfam" id="PF04773"/>
    </source>
</evidence>
<keyword evidence="1" id="KW-0812">Transmembrane</keyword>
<dbReference type="EMBL" id="RMBX01000009">
    <property type="protein sequence ID" value="RPD39965.1"/>
    <property type="molecule type" value="Genomic_DNA"/>
</dbReference>
<keyword evidence="1" id="KW-0472">Membrane</keyword>
<dbReference type="RefSeq" id="WP_120517747.1">
    <property type="nucleotide sequence ID" value="NZ_QXZY01000010.1"/>
</dbReference>
<gene>
    <name evidence="4" type="ORF">EG028_17740</name>
</gene>
<evidence type="ECO:0000256" key="1">
    <source>
        <dbReference type="SAM" id="Phobius"/>
    </source>
</evidence>
<dbReference type="AlphaFoldDB" id="A0A3N4M9G5"/>
<accession>A0A3N4M9G5</accession>
<keyword evidence="5" id="KW-1185">Reference proteome</keyword>
<feature type="domain" description="Protein FecR C-terminal" evidence="3">
    <location>
        <begin position="256"/>
        <end position="323"/>
    </location>
</feature>
<dbReference type="Pfam" id="PF16344">
    <property type="entry name" value="FecR_C"/>
    <property type="match status" value="1"/>
</dbReference>
<keyword evidence="1" id="KW-1133">Transmembrane helix</keyword>
<dbReference type="InterPro" id="IPR006860">
    <property type="entry name" value="FecR"/>
</dbReference>
<dbReference type="OrthoDB" id="738872at2"/>
<organism evidence="4 5">
    <name type="scientific">Chitinophaga barathri</name>
    <dbReference type="NCBI Taxonomy" id="1647451"/>
    <lineage>
        <taxon>Bacteria</taxon>
        <taxon>Pseudomonadati</taxon>
        <taxon>Bacteroidota</taxon>
        <taxon>Chitinophagia</taxon>
        <taxon>Chitinophagales</taxon>
        <taxon>Chitinophagaceae</taxon>
        <taxon>Chitinophaga</taxon>
    </lineage>
</organism>
<dbReference type="PANTHER" id="PTHR30273">
    <property type="entry name" value="PERIPLASMIC SIGNAL SENSOR AND SIGMA FACTOR ACTIVATOR FECR-RELATED"/>
    <property type="match status" value="1"/>
</dbReference>
<evidence type="ECO:0000313" key="5">
    <source>
        <dbReference type="Proteomes" id="UP000279089"/>
    </source>
</evidence>
<name>A0A3N4M9G5_9BACT</name>
<dbReference type="PIRSF" id="PIRSF018266">
    <property type="entry name" value="FecR"/>
    <property type="match status" value="1"/>
</dbReference>
<evidence type="ECO:0000259" key="3">
    <source>
        <dbReference type="Pfam" id="PF16344"/>
    </source>
</evidence>
<feature type="transmembrane region" description="Helical" evidence="1">
    <location>
        <begin position="78"/>
        <end position="96"/>
    </location>
</feature>
<dbReference type="PANTHER" id="PTHR30273:SF2">
    <property type="entry name" value="PROTEIN FECR"/>
    <property type="match status" value="1"/>
</dbReference>
<dbReference type="GO" id="GO:0016989">
    <property type="term" value="F:sigma factor antagonist activity"/>
    <property type="evidence" value="ECO:0007669"/>
    <property type="project" value="TreeGrafter"/>
</dbReference>
<dbReference type="InterPro" id="IPR032508">
    <property type="entry name" value="FecR_C"/>
</dbReference>
<dbReference type="Pfam" id="PF04773">
    <property type="entry name" value="FecR"/>
    <property type="match status" value="1"/>
</dbReference>
<evidence type="ECO:0000313" key="4">
    <source>
        <dbReference type="EMBL" id="RPD39965.1"/>
    </source>
</evidence>
<protein>
    <submittedName>
        <fullName evidence="4">FecR family protein</fullName>
    </submittedName>
</protein>
<dbReference type="Gene3D" id="2.60.120.1440">
    <property type="match status" value="1"/>
</dbReference>
<dbReference type="Gene3D" id="3.55.50.30">
    <property type="match status" value="1"/>
</dbReference>
<feature type="domain" description="FecR protein" evidence="2">
    <location>
        <begin position="120"/>
        <end position="208"/>
    </location>
</feature>
<dbReference type="Proteomes" id="UP000279089">
    <property type="component" value="Unassembled WGS sequence"/>
</dbReference>
<proteinExistence type="predicted"/>
<sequence>MNRETINRYFENRCTEDEIKAIREWIDQHGEQWYDRYFGEHYEQENGIVSPEADEAMFRQVLRAVKPVQTRYVFLRRWVAAAACVLLLVGGAWFVLQQGKKDAGHAGVQVAWVAVSNTDKTAKEIVLPDSSRVYLNTGSTLRYQQGFTQEERAVELSGEAFFEVTHDRERPFMVKAGDASTLVYGTAFNVQAYPTEGHVAISLKRGKIGIRNKDAAAPGEKILAPGQLWLYNKGIRQPEIISIPPGQVGGWMNGSLSFYNTPVKDVFIQLERKFGVRFSYTAGIQTENTFTAFFPNASLEQVLSHLAFTGELQFKRQDNIIYVK</sequence>
<dbReference type="InterPro" id="IPR012373">
    <property type="entry name" value="Ferrdict_sens_TM"/>
</dbReference>
<reference evidence="5" key="1">
    <citation type="submission" date="2018-11" db="EMBL/GenBank/DDBJ databases">
        <title>Chitinophaga lutea sp.nov., isolate from arsenic contaminated soil.</title>
        <authorList>
            <person name="Zong Y."/>
        </authorList>
    </citation>
    <scope>NUCLEOTIDE SEQUENCE [LARGE SCALE GENOMIC DNA]</scope>
    <source>
        <strain evidence="5">YLT18</strain>
    </source>
</reference>